<name>A0A7R9PVV4_9ACAR</name>
<dbReference type="EMBL" id="OC855324">
    <property type="protein sequence ID" value="CAD7621775.1"/>
    <property type="molecule type" value="Genomic_DNA"/>
</dbReference>
<dbReference type="SUPFAM" id="SSF52087">
    <property type="entry name" value="CRAL/TRIO domain"/>
    <property type="match status" value="1"/>
</dbReference>
<organism evidence="3">
    <name type="scientific">Medioppia subpectinata</name>
    <dbReference type="NCBI Taxonomy" id="1979941"/>
    <lineage>
        <taxon>Eukaryota</taxon>
        <taxon>Metazoa</taxon>
        <taxon>Ecdysozoa</taxon>
        <taxon>Arthropoda</taxon>
        <taxon>Chelicerata</taxon>
        <taxon>Arachnida</taxon>
        <taxon>Acari</taxon>
        <taxon>Acariformes</taxon>
        <taxon>Sarcoptiformes</taxon>
        <taxon>Oribatida</taxon>
        <taxon>Brachypylina</taxon>
        <taxon>Oppioidea</taxon>
        <taxon>Oppiidae</taxon>
        <taxon>Medioppia</taxon>
    </lineage>
</organism>
<protein>
    <recommendedName>
        <fullName evidence="2">CRAL-TRIO domain-containing protein</fullName>
    </recommendedName>
</protein>
<accession>A0A7R9PVV4</accession>
<gene>
    <name evidence="3" type="ORF">OSB1V03_LOCUS2245</name>
</gene>
<reference evidence="3" key="1">
    <citation type="submission" date="2020-11" db="EMBL/GenBank/DDBJ databases">
        <authorList>
            <person name="Tran Van P."/>
        </authorList>
    </citation>
    <scope>NUCLEOTIDE SEQUENCE</scope>
</reference>
<dbReference type="Proteomes" id="UP000759131">
    <property type="component" value="Unassembled WGS sequence"/>
</dbReference>
<evidence type="ECO:0000259" key="2">
    <source>
        <dbReference type="PROSITE" id="PS50191"/>
    </source>
</evidence>
<evidence type="ECO:0000256" key="1">
    <source>
        <dbReference type="SAM" id="Phobius"/>
    </source>
</evidence>
<dbReference type="PROSITE" id="PS50191">
    <property type="entry name" value="CRAL_TRIO"/>
    <property type="match status" value="1"/>
</dbReference>
<evidence type="ECO:0000313" key="3">
    <source>
        <dbReference type="EMBL" id="CAD7621775.1"/>
    </source>
</evidence>
<keyword evidence="4" id="KW-1185">Reference proteome</keyword>
<sequence>MRQYYPESFRCVLVVNLPMLLEAFIPIIRLLLGSKYSPMLHTASAHCTQLFDYIDPDNVAQYLGGNNNTDFTEPPVECQYRTEKLAHKYGLDSHVVRKAVQKFEPHMMNAKRLFKQRG</sequence>
<dbReference type="Pfam" id="PF00650">
    <property type="entry name" value="CRAL_TRIO"/>
    <property type="match status" value="1"/>
</dbReference>
<proteinExistence type="predicted"/>
<dbReference type="Gene3D" id="3.40.525.10">
    <property type="entry name" value="CRAL-TRIO lipid binding domain"/>
    <property type="match status" value="1"/>
</dbReference>
<feature type="transmembrane region" description="Helical" evidence="1">
    <location>
        <begin position="12"/>
        <end position="32"/>
    </location>
</feature>
<dbReference type="EMBL" id="CAJPIZ010000749">
    <property type="protein sequence ID" value="CAG2102205.1"/>
    <property type="molecule type" value="Genomic_DNA"/>
</dbReference>
<dbReference type="OrthoDB" id="1434354at2759"/>
<keyword evidence="1" id="KW-0812">Transmembrane</keyword>
<feature type="domain" description="CRAL-TRIO" evidence="2">
    <location>
        <begin position="1"/>
        <end position="71"/>
    </location>
</feature>
<evidence type="ECO:0000313" key="4">
    <source>
        <dbReference type="Proteomes" id="UP000759131"/>
    </source>
</evidence>
<dbReference type="InterPro" id="IPR036865">
    <property type="entry name" value="CRAL-TRIO_dom_sf"/>
</dbReference>
<dbReference type="AlphaFoldDB" id="A0A7R9PVV4"/>
<dbReference type="InterPro" id="IPR001251">
    <property type="entry name" value="CRAL-TRIO_dom"/>
</dbReference>
<keyword evidence="1" id="KW-1133">Transmembrane helix</keyword>
<keyword evidence="1" id="KW-0472">Membrane</keyword>